<evidence type="ECO:0000256" key="2">
    <source>
        <dbReference type="ARBA" id="ARBA00012150"/>
    </source>
</evidence>
<evidence type="ECO:0000313" key="7">
    <source>
        <dbReference type="EMBL" id="AUG28846.1"/>
    </source>
</evidence>
<proteinExistence type="inferred from homology"/>
<comment type="catalytic activity">
    <reaction evidence="4 5">
        <text>an acyl phosphate + H2O = a carboxylate + phosphate + H(+)</text>
        <dbReference type="Rhea" id="RHEA:14965"/>
        <dbReference type="ChEBI" id="CHEBI:15377"/>
        <dbReference type="ChEBI" id="CHEBI:15378"/>
        <dbReference type="ChEBI" id="CHEBI:29067"/>
        <dbReference type="ChEBI" id="CHEBI:43474"/>
        <dbReference type="ChEBI" id="CHEBI:59918"/>
        <dbReference type="EC" id="3.6.1.7"/>
    </reaction>
</comment>
<organism evidence="7 8">
    <name type="scientific">Microbacterium hominis</name>
    <dbReference type="NCBI Taxonomy" id="162426"/>
    <lineage>
        <taxon>Bacteria</taxon>
        <taxon>Bacillati</taxon>
        <taxon>Actinomycetota</taxon>
        <taxon>Actinomycetes</taxon>
        <taxon>Micrococcales</taxon>
        <taxon>Microbacteriaceae</taxon>
        <taxon>Microbacterium</taxon>
    </lineage>
</organism>
<dbReference type="PRINTS" id="PR00112">
    <property type="entry name" value="ACYLPHPHTASE"/>
</dbReference>
<keyword evidence="5" id="KW-0378">Hydrolase</keyword>
<dbReference type="Pfam" id="PF00708">
    <property type="entry name" value="Acylphosphatase"/>
    <property type="match status" value="1"/>
</dbReference>
<dbReference type="EC" id="3.6.1.7" evidence="2 5"/>
<dbReference type="PANTHER" id="PTHR47268:SF4">
    <property type="entry name" value="ACYLPHOSPHATASE"/>
    <property type="match status" value="1"/>
</dbReference>
<evidence type="ECO:0000256" key="4">
    <source>
        <dbReference type="ARBA" id="ARBA00047645"/>
    </source>
</evidence>
<reference evidence="7 8" key="1">
    <citation type="submission" date="2017-12" db="EMBL/GenBank/DDBJ databases">
        <title>Isolation and characterization of estrogens degradatiion strain Microbacterium hominis SJTG1.</title>
        <authorList>
            <person name="Xiong W."/>
            <person name="Yin C."/>
            <person name="Zheng D."/>
            <person name="Liang R."/>
        </authorList>
    </citation>
    <scope>NUCLEOTIDE SEQUENCE [LARGE SCALE GENOMIC DNA]</scope>
    <source>
        <strain evidence="7 8">SJTG1</strain>
    </source>
</reference>
<feature type="active site" evidence="5">
    <location>
        <position position="36"/>
    </location>
</feature>
<gene>
    <name evidence="7" type="ORF">CXR34_04740</name>
</gene>
<comment type="similarity">
    <text evidence="1 6">Belongs to the acylphosphatase family.</text>
</comment>
<dbReference type="PROSITE" id="PS00151">
    <property type="entry name" value="ACYLPHOSPHATASE_2"/>
    <property type="match status" value="1"/>
</dbReference>
<protein>
    <recommendedName>
        <fullName evidence="3 5">acylphosphatase</fullName>
        <ecNumber evidence="2 5">3.6.1.7</ecNumber>
    </recommendedName>
</protein>
<accession>A0A2K9DNV4</accession>
<dbReference type="Proteomes" id="UP000233276">
    <property type="component" value="Chromosome"/>
</dbReference>
<dbReference type="KEGG" id="mhos:CXR34_04740"/>
<feature type="active site" evidence="5">
    <location>
        <position position="18"/>
    </location>
</feature>
<dbReference type="InterPro" id="IPR020456">
    <property type="entry name" value="Acylphosphatase"/>
</dbReference>
<evidence type="ECO:0000256" key="3">
    <source>
        <dbReference type="ARBA" id="ARBA00015991"/>
    </source>
</evidence>
<sequence length="91" mass="9752">MMRVHLVARGGVQGVGYRFTMEAVAARVGATGWVRNRPDGSVEAEVEGSDAAVADVVDWARRGPRGGWVDDVQVEQIAPEGSGVFEIRRDG</sequence>
<dbReference type="InterPro" id="IPR001792">
    <property type="entry name" value="Acylphosphatase-like_dom"/>
</dbReference>
<dbReference type="Gene3D" id="3.30.70.100">
    <property type="match status" value="1"/>
</dbReference>
<dbReference type="RefSeq" id="WP_101305752.1">
    <property type="nucleotide sequence ID" value="NZ_CP025299.1"/>
</dbReference>
<dbReference type="PROSITE" id="PS51160">
    <property type="entry name" value="ACYLPHOSPHATASE_3"/>
    <property type="match status" value="1"/>
</dbReference>
<dbReference type="PANTHER" id="PTHR47268">
    <property type="entry name" value="ACYLPHOSPHATASE"/>
    <property type="match status" value="1"/>
</dbReference>
<dbReference type="EMBL" id="CP025299">
    <property type="protein sequence ID" value="AUG28846.1"/>
    <property type="molecule type" value="Genomic_DNA"/>
</dbReference>
<evidence type="ECO:0000313" key="8">
    <source>
        <dbReference type="Proteomes" id="UP000233276"/>
    </source>
</evidence>
<evidence type="ECO:0000256" key="5">
    <source>
        <dbReference type="PROSITE-ProRule" id="PRU00520"/>
    </source>
</evidence>
<dbReference type="GO" id="GO:0003998">
    <property type="term" value="F:acylphosphatase activity"/>
    <property type="evidence" value="ECO:0007669"/>
    <property type="project" value="UniProtKB-EC"/>
</dbReference>
<evidence type="ECO:0000256" key="6">
    <source>
        <dbReference type="RuleBase" id="RU004168"/>
    </source>
</evidence>
<dbReference type="InterPro" id="IPR036046">
    <property type="entry name" value="Acylphosphatase-like_dom_sf"/>
</dbReference>
<name>A0A2K9DNV4_9MICO</name>
<evidence type="ECO:0000256" key="1">
    <source>
        <dbReference type="ARBA" id="ARBA00005614"/>
    </source>
</evidence>
<dbReference type="SUPFAM" id="SSF54975">
    <property type="entry name" value="Acylphosphatase/BLUF domain-like"/>
    <property type="match status" value="1"/>
</dbReference>
<dbReference type="InterPro" id="IPR017968">
    <property type="entry name" value="Acylphosphatase_CS"/>
</dbReference>
<dbReference type="AlphaFoldDB" id="A0A2K9DNV4"/>